<keyword evidence="1" id="KW-0479">Metal-binding</keyword>
<evidence type="ECO:0000256" key="1">
    <source>
        <dbReference type="PROSITE-ProRule" id="PRU00175"/>
    </source>
</evidence>
<dbReference type="SUPFAM" id="SSF57850">
    <property type="entry name" value="RING/U-box"/>
    <property type="match status" value="1"/>
</dbReference>
<proteinExistence type="predicted"/>
<evidence type="ECO:0000256" key="2">
    <source>
        <dbReference type="SAM" id="MobiDB-lite"/>
    </source>
</evidence>
<protein>
    <recommendedName>
        <fullName evidence="3">RING-type domain-containing protein</fullName>
    </recommendedName>
</protein>
<dbReference type="PANTHER" id="PTHR35213:SF3">
    <property type="entry name" value="MYB-LIKE DOMAIN-CONTAINING PROTEIN"/>
    <property type="match status" value="1"/>
</dbReference>
<reference evidence="4 5" key="1">
    <citation type="submission" date="2012-04" db="EMBL/GenBank/DDBJ databases">
        <title>The Genome Sequence of Saprolegnia declina VS20.</title>
        <authorList>
            <consortium name="The Broad Institute Genome Sequencing Platform"/>
            <person name="Russ C."/>
            <person name="Nusbaum C."/>
            <person name="Tyler B."/>
            <person name="van West P."/>
            <person name="Dieguez-Uribeondo J."/>
            <person name="de Bruijn I."/>
            <person name="Tripathy S."/>
            <person name="Jiang R."/>
            <person name="Young S.K."/>
            <person name="Zeng Q."/>
            <person name="Gargeya S."/>
            <person name="Fitzgerald M."/>
            <person name="Haas B."/>
            <person name="Abouelleil A."/>
            <person name="Alvarado L."/>
            <person name="Arachchi H.M."/>
            <person name="Berlin A."/>
            <person name="Chapman S.B."/>
            <person name="Goldberg J."/>
            <person name="Griggs A."/>
            <person name="Gujja S."/>
            <person name="Hansen M."/>
            <person name="Howarth C."/>
            <person name="Imamovic A."/>
            <person name="Larimer J."/>
            <person name="McCowen C."/>
            <person name="Montmayeur A."/>
            <person name="Murphy C."/>
            <person name="Neiman D."/>
            <person name="Pearson M."/>
            <person name="Priest M."/>
            <person name="Roberts A."/>
            <person name="Saif S."/>
            <person name="Shea T."/>
            <person name="Sisk P."/>
            <person name="Sykes S."/>
            <person name="Wortman J."/>
            <person name="Nusbaum C."/>
            <person name="Birren B."/>
        </authorList>
    </citation>
    <scope>NUCLEOTIDE SEQUENCE [LARGE SCALE GENOMIC DNA]</scope>
    <source>
        <strain evidence="4 5">VS20</strain>
    </source>
</reference>
<name>T0S295_SAPDV</name>
<accession>T0S295</accession>
<feature type="region of interest" description="Disordered" evidence="2">
    <location>
        <begin position="31"/>
        <end position="59"/>
    </location>
</feature>
<sequence>MSHDPAHEPYHYDHHGMSLEPMYSHGGASSFHMQMQQQQASSYHNAMASSSSNNNANSNANNQYALKRKAPASPPYTAEPVVAAPTSAPLSGGPQSQRTCDVCKYPDPILTVPECGHTFHSRCVGIWPMLTCPYCQGDVAKIAVVPVDMSSKPTQRSGKWTKQEEKFVNMIVDEFDHGTFPLANGTPVRLVLAKLLNCSPMRLSKKFQKNALGKRTYRVPKTSNNGFRICFDTESHQARQIEFSAAESAFRQEVVMLQRKDNARQDGFLELHDLRLAVIQFWVSNFLKFAMSVGQQVDGLDTTEPKKKKQAMQKLREGMFDQLLSWSNPNAPEPSTVDAPSTSTNPNPTHNLNPTNSNANNAGNNNGHRSNGAPPAKKVARRPDVEHQHQPPPSQSPWDTPFMDSGMKHSQHNVEYGKPDLDLTSTSSSNMFMNTMYTKVPQASFRQQLDKHDGGRYHHREAMPPLQPTYGLPNGYDYKRRTPTLTPLSMRAGGPRLPDSIFDDHNGPSALDAVLMNTPTNASFRPPTPGQGPPPSSHYDPMEPIQQYPPNASWDQMLDDFTGINTQLVDPSLHAWSNIQLT</sequence>
<dbReference type="EMBL" id="JH767140">
    <property type="protein sequence ID" value="EQC39028.1"/>
    <property type="molecule type" value="Genomic_DNA"/>
</dbReference>
<dbReference type="RefSeq" id="XP_008607852.1">
    <property type="nucleotide sequence ID" value="XM_008609630.1"/>
</dbReference>
<dbReference type="PANTHER" id="PTHR35213">
    <property type="entry name" value="RING-TYPE DOMAIN-CONTAINING PROTEIN-RELATED"/>
    <property type="match status" value="1"/>
</dbReference>
<feature type="domain" description="RING-type" evidence="3">
    <location>
        <begin position="100"/>
        <end position="136"/>
    </location>
</feature>
<dbReference type="InterPro" id="IPR013083">
    <property type="entry name" value="Znf_RING/FYVE/PHD"/>
</dbReference>
<dbReference type="OMA" id="RICFDTE"/>
<dbReference type="InterPro" id="IPR001841">
    <property type="entry name" value="Znf_RING"/>
</dbReference>
<dbReference type="Proteomes" id="UP000030762">
    <property type="component" value="Unassembled WGS sequence"/>
</dbReference>
<keyword evidence="1" id="KW-0862">Zinc</keyword>
<feature type="compositionally biased region" description="Pro residues" evidence="2">
    <location>
        <begin position="526"/>
        <end position="536"/>
    </location>
</feature>
<dbReference type="InParanoid" id="T0S295"/>
<feature type="region of interest" description="Disordered" evidence="2">
    <location>
        <begin position="324"/>
        <end position="419"/>
    </location>
</feature>
<dbReference type="GeneID" id="19944707"/>
<evidence type="ECO:0000313" key="4">
    <source>
        <dbReference type="EMBL" id="EQC39028.1"/>
    </source>
</evidence>
<evidence type="ECO:0000313" key="5">
    <source>
        <dbReference type="Proteomes" id="UP000030762"/>
    </source>
</evidence>
<feature type="compositionally biased region" description="Low complexity" evidence="2">
    <location>
        <begin position="40"/>
        <end position="59"/>
    </location>
</feature>
<dbReference type="OrthoDB" id="8062037at2759"/>
<feature type="compositionally biased region" description="Low complexity" evidence="2">
    <location>
        <begin position="340"/>
        <end position="371"/>
    </location>
</feature>
<organism evidence="4 5">
    <name type="scientific">Saprolegnia diclina (strain VS20)</name>
    <dbReference type="NCBI Taxonomy" id="1156394"/>
    <lineage>
        <taxon>Eukaryota</taxon>
        <taxon>Sar</taxon>
        <taxon>Stramenopiles</taxon>
        <taxon>Oomycota</taxon>
        <taxon>Saprolegniomycetes</taxon>
        <taxon>Saprolegniales</taxon>
        <taxon>Saprolegniaceae</taxon>
        <taxon>Saprolegnia</taxon>
    </lineage>
</organism>
<dbReference type="VEuPathDB" id="FungiDB:SDRG_03980"/>
<dbReference type="PROSITE" id="PS50089">
    <property type="entry name" value="ZF_RING_2"/>
    <property type="match status" value="1"/>
</dbReference>
<dbReference type="eggNOG" id="ENOG502RTIT">
    <property type="taxonomic scope" value="Eukaryota"/>
</dbReference>
<dbReference type="SMART" id="SM00184">
    <property type="entry name" value="RING"/>
    <property type="match status" value="1"/>
</dbReference>
<evidence type="ECO:0000259" key="3">
    <source>
        <dbReference type="PROSITE" id="PS50089"/>
    </source>
</evidence>
<keyword evidence="1" id="KW-0863">Zinc-finger</keyword>
<keyword evidence="5" id="KW-1185">Reference proteome</keyword>
<dbReference type="GO" id="GO:0008270">
    <property type="term" value="F:zinc ion binding"/>
    <property type="evidence" value="ECO:0007669"/>
    <property type="project" value="UniProtKB-KW"/>
</dbReference>
<dbReference type="Gene3D" id="3.30.40.10">
    <property type="entry name" value="Zinc/RING finger domain, C3HC4 (zinc finger)"/>
    <property type="match status" value="1"/>
</dbReference>
<gene>
    <name evidence="4" type="ORF">SDRG_03980</name>
</gene>
<feature type="region of interest" description="Disordered" evidence="2">
    <location>
        <begin position="520"/>
        <end position="542"/>
    </location>
</feature>
<dbReference type="AlphaFoldDB" id="T0S295"/>